<gene>
    <name evidence="2" type="ORF">VNO78_17582</name>
</gene>
<keyword evidence="1" id="KW-0175">Coiled coil</keyword>
<dbReference type="AlphaFoldDB" id="A0AAN9SI33"/>
<evidence type="ECO:0000256" key="1">
    <source>
        <dbReference type="SAM" id="Coils"/>
    </source>
</evidence>
<evidence type="ECO:0000313" key="2">
    <source>
        <dbReference type="EMBL" id="KAK7396517.1"/>
    </source>
</evidence>
<sequence>MVDVGIGTKSNSVCRLPIEFTEAACIEPKSCSDFPNSETANPTLSFDEIKNRLICTKLELIAAKMEAKAKIKKYEETVKHLYKMLKNVCQERDEARGQLQLLMRNLKAPIPVESSSTIPQVDYASLQYKNKLSLNSTKVSDPSFKAFSNYSCDLSLSSLHSNEKHSPMSLSPRTIIAEPINNLTSLKQPNHIKADMDASRDNMVDGASLVIDKLVCGKPLPQKGRLLRSVTEAGPLLHTLLVPPAPQWQNPPSLSSSGLTIGTQENSYSTNTDDKAAVHPNGFIPTSLSLAFPGNSHGPSQMSSASGFGLSVKNEPVSYVDMDSNMMHNHVLTGKKRKLL</sequence>
<dbReference type="PANTHER" id="PTHR33431">
    <property type="entry name" value="ENABLED-LIKE PROTEIN (DUF1635)"/>
    <property type="match status" value="1"/>
</dbReference>
<dbReference type="Pfam" id="PF07795">
    <property type="entry name" value="DUF1635"/>
    <property type="match status" value="1"/>
</dbReference>
<organism evidence="2 3">
    <name type="scientific">Psophocarpus tetragonolobus</name>
    <name type="common">Winged bean</name>
    <name type="synonym">Dolichos tetragonolobus</name>
    <dbReference type="NCBI Taxonomy" id="3891"/>
    <lineage>
        <taxon>Eukaryota</taxon>
        <taxon>Viridiplantae</taxon>
        <taxon>Streptophyta</taxon>
        <taxon>Embryophyta</taxon>
        <taxon>Tracheophyta</taxon>
        <taxon>Spermatophyta</taxon>
        <taxon>Magnoliopsida</taxon>
        <taxon>eudicotyledons</taxon>
        <taxon>Gunneridae</taxon>
        <taxon>Pentapetalae</taxon>
        <taxon>rosids</taxon>
        <taxon>fabids</taxon>
        <taxon>Fabales</taxon>
        <taxon>Fabaceae</taxon>
        <taxon>Papilionoideae</taxon>
        <taxon>50 kb inversion clade</taxon>
        <taxon>NPAAA clade</taxon>
        <taxon>indigoferoid/millettioid clade</taxon>
        <taxon>Phaseoleae</taxon>
        <taxon>Psophocarpus</taxon>
    </lineage>
</organism>
<protein>
    <submittedName>
        <fullName evidence="2">Uncharacterized protein</fullName>
    </submittedName>
</protein>
<name>A0AAN9SI33_PSOTE</name>
<keyword evidence="3" id="KW-1185">Reference proteome</keyword>
<feature type="coiled-coil region" evidence="1">
    <location>
        <begin position="57"/>
        <end position="105"/>
    </location>
</feature>
<dbReference type="PANTHER" id="PTHR33431:SF12">
    <property type="entry name" value="HIGH MOBILITY GROUP BOX PROTEIN, PUTATIVE (DUF1635)-RELATED"/>
    <property type="match status" value="1"/>
</dbReference>
<dbReference type="Proteomes" id="UP001386955">
    <property type="component" value="Unassembled WGS sequence"/>
</dbReference>
<dbReference type="EMBL" id="JAYMYS010000004">
    <property type="protein sequence ID" value="KAK7396517.1"/>
    <property type="molecule type" value="Genomic_DNA"/>
</dbReference>
<dbReference type="InterPro" id="IPR012862">
    <property type="entry name" value="DUF1635"/>
</dbReference>
<proteinExistence type="predicted"/>
<reference evidence="2 3" key="1">
    <citation type="submission" date="2024-01" db="EMBL/GenBank/DDBJ databases">
        <title>The genomes of 5 underutilized Papilionoideae crops provide insights into root nodulation and disease resistanc.</title>
        <authorList>
            <person name="Jiang F."/>
        </authorList>
    </citation>
    <scope>NUCLEOTIDE SEQUENCE [LARGE SCALE GENOMIC DNA]</scope>
    <source>
        <strain evidence="2">DUOXIRENSHENG_FW03</strain>
        <tissue evidence="2">Leaves</tissue>
    </source>
</reference>
<evidence type="ECO:0000313" key="3">
    <source>
        <dbReference type="Proteomes" id="UP001386955"/>
    </source>
</evidence>
<accession>A0AAN9SI33</accession>
<comment type="caution">
    <text evidence="2">The sequence shown here is derived from an EMBL/GenBank/DDBJ whole genome shotgun (WGS) entry which is preliminary data.</text>
</comment>